<dbReference type="InterPro" id="IPR003759">
    <property type="entry name" value="Cbl-bd_cap"/>
</dbReference>
<dbReference type="EMBL" id="OCMF01000005">
    <property type="protein sequence ID" value="SOC81386.1"/>
    <property type="molecule type" value="Genomic_DNA"/>
</dbReference>
<dbReference type="PANTHER" id="PTHR30204">
    <property type="entry name" value="REDOX-CYCLING DRUG-SENSING TRANSCRIPTIONAL ACTIVATOR SOXR"/>
    <property type="match status" value="1"/>
</dbReference>
<dbReference type="SUPFAM" id="SSF46955">
    <property type="entry name" value="Putative DNA-binding domain"/>
    <property type="match status" value="1"/>
</dbReference>
<evidence type="ECO:0000256" key="2">
    <source>
        <dbReference type="ARBA" id="ARBA00023015"/>
    </source>
</evidence>
<dbReference type="InterPro" id="IPR047057">
    <property type="entry name" value="MerR_fam"/>
</dbReference>
<evidence type="ECO:0000313" key="6">
    <source>
        <dbReference type="EMBL" id="SOC81386.1"/>
    </source>
</evidence>
<keyword evidence="2" id="KW-0805">Transcription regulation</keyword>
<evidence type="ECO:0000256" key="4">
    <source>
        <dbReference type="ARBA" id="ARBA00023163"/>
    </source>
</evidence>
<dbReference type="AlphaFoldDB" id="A0A285X8N9"/>
<keyword evidence="4" id="KW-0804">Transcription</keyword>
<dbReference type="Proteomes" id="UP000219193">
    <property type="component" value="Unassembled WGS sequence"/>
</dbReference>
<gene>
    <name evidence="6" type="ORF">SAMN06296241_2962</name>
</gene>
<dbReference type="InterPro" id="IPR009061">
    <property type="entry name" value="DNA-bd_dom_put_sf"/>
</dbReference>
<dbReference type="GO" id="GO:0003677">
    <property type="term" value="F:DNA binding"/>
    <property type="evidence" value="ECO:0007669"/>
    <property type="project" value="UniProtKB-KW"/>
</dbReference>
<dbReference type="SUPFAM" id="SSF52242">
    <property type="entry name" value="Cobalamin (vitamin B12)-binding domain"/>
    <property type="match status" value="1"/>
</dbReference>
<dbReference type="InterPro" id="IPR036724">
    <property type="entry name" value="Cobalamin-bd_sf"/>
</dbReference>
<feature type="domain" description="HTH merR-type" evidence="5">
    <location>
        <begin position="3"/>
        <end position="72"/>
    </location>
</feature>
<name>A0A285X8N9_9FLAO</name>
<dbReference type="Gene3D" id="3.40.50.280">
    <property type="entry name" value="Cobalamin-binding domain"/>
    <property type="match status" value="1"/>
</dbReference>
<dbReference type="GO" id="GO:0031419">
    <property type="term" value="F:cobalamin binding"/>
    <property type="evidence" value="ECO:0007669"/>
    <property type="project" value="InterPro"/>
</dbReference>
<dbReference type="GO" id="GO:0046872">
    <property type="term" value="F:metal ion binding"/>
    <property type="evidence" value="ECO:0007669"/>
    <property type="project" value="InterPro"/>
</dbReference>
<dbReference type="Pfam" id="PF13411">
    <property type="entry name" value="MerR_1"/>
    <property type="match status" value="1"/>
</dbReference>
<dbReference type="GO" id="GO:0003700">
    <property type="term" value="F:DNA-binding transcription factor activity"/>
    <property type="evidence" value="ECO:0007669"/>
    <property type="project" value="InterPro"/>
</dbReference>
<protein>
    <submittedName>
        <fullName evidence="6">MerR HTH family regulatory protein</fullName>
    </submittedName>
</protein>
<evidence type="ECO:0000313" key="7">
    <source>
        <dbReference type="Proteomes" id="UP000219193"/>
    </source>
</evidence>
<reference evidence="7" key="1">
    <citation type="submission" date="2017-09" db="EMBL/GenBank/DDBJ databases">
        <authorList>
            <person name="Varghese N."/>
            <person name="Submissions S."/>
        </authorList>
    </citation>
    <scope>NUCLEOTIDE SEQUENCE [LARGE SCALE GENOMIC DNA]</scope>
    <source>
        <strain evidence="7">CGMCC 1.12641</strain>
    </source>
</reference>
<dbReference type="Gene3D" id="1.10.1240.10">
    <property type="entry name" value="Methionine synthase domain"/>
    <property type="match status" value="1"/>
</dbReference>
<dbReference type="OrthoDB" id="9800334at2"/>
<accession>A0A285X8N9</accession>
<keyword evidence="7" id="KW-1185">Reference proteome</keyword>
<dbReference type="Gene3D" id="1.10.1660.10">
    <property type="match status" value="1"/>
</dbReference>
<sequence>MDNFTISQLSQFSGIKPHTIRIWEQRYHALTPHRSKGNTRYYDGTQLRRLLNIVSLSGTGVKLSRLGAMSDEELFQMIREHSESAAENKDYAYFVNQLISAGMNFDEFNFEKIFSHCLLRFGMLKTYVEVIHPLLSRIGLMWSADEIPPAHEHYISNLLRQKISTAIDSHPVEKAEKETWLLFLPEDEFHELGLLFSNYYLRSKGKKVIYLGANVPLSSVERTLEEVDVQYLLVFMVRNDLPENIKNYLDELAAVVGKRKVLVTGGAINAAGPIENKSILQITSVEDLDGELEQTYTG</sequence>
<dbReference type="InterPro" id="IPR000551">
    <property type="entry name" value="MerR-type_HTH_dom"/>
</dbReference>
<organism evidence="6 7">
    <name type="scientific">Salinimicrobium sediminis</name>
    <dbReference type="NCBI Taxonomy" id="1343891"/>
    <lineage>
        <taxon>Bacteria</taxon>
        <taxon>Pseudomonadati</taxon>
        <taxon>Bacteroidota</taxon>
        <taxon>Flavobacteriia</taxon>
        <taxon>Flavobacteriales</taxon>
        <taxon>Flavobacteriaceae</taxon>
        <taxon>Salinimicrobium</taxon>
    </lineage>
</organism>
<dbReference type="Pfam" id="PF02607">
    <property type="entry name" value="B12-binding_2"/>
    <property type="match status" value="1"/>
</dbReference>
<dbReference type="RefSeq" id="WP_097057166.1">
    <property type="nucleotide sequence ID" value="NZ_OCMF01000005.1"/>
</dbReference>
<evidence type="ECO:0000256" key="3">
    <source>
        <dbReference type="ARBA" id="ARBA00023125"/>
    </source>
</evidence>
<proteinExistence type="predicted"/>
<evidence type="ECO:0000259" key="5">
    <source>
        <dbReference type="PROSITE" id="PS50937"/>
    </source>
</evidence>
<dbReference type="InterPro" id="IPR036594">
    <property type="entry name" value="Meth_synthase_dom"/>
</dbReference>
<keyword evidence="1" id="KW-0678">Repressor</keyword>
<keyword evidence="3" id="KW-0238">DNA-binding</keyword>
<evidence type="ECO:0000256" key="1">
    <source>
        <dbReference type="ARBA" id="ARBA00022491"/>
    </source>
</evidence>
<dbReference type="PROSITE" id="PS50937">
    <property type="entry name" value="HTH_MERR_2"/>
    <property type="match status" value="1"/>
</dbReference>
<dbReference type="PANTHER" id="PTHR30204:SF69">
    <property type="entry name" value="MERR-FAMILY TRANSCRIPTIONAL REGULATOR"/>
    <property type="match status" value="1"/>
</dbReference>
<dbReference type="SMART" id="SM00422">
    <property type="entry name" value="HTH_MERR"/>
    <property type="match status" value="1"/>
</dbReference>